<dbReference type="InterPro" id="IPR051170">
    <property type="entry name" value="Neural/epithelial_adhesion"/>
</dbReference>
<dbReference type="AlphaFoldDB" id="A0A8J5JWQ0"/>
<evidence type="ECO:0000256" key="6">
    <source>
        <dbReference type="ARBA" id="ARBA00023157"/>
    </source>
</evidence>
<keyword evidence="7" id="KW-0325">Glycoprotein</keyword>
<keyword evidence="5" id="KW-0472">Membrane</keyword>
<feature type="region of interest" description="Disordered" evidence="9">
    <location>
        <begin position="184"/>
        <end position="227"/>
    </location>
</feature>
<keyword evidence="3" id="KW-0732">Signal</keyword>
<evidence type="ECO:0000313" key="11">
    <source>
        <dbReference type="EMBL" id="KAG7162628.1"/>
    </source>
</evidence>
<evidence type="ECO:0000259" key="10">
    <source>
        <dbReference type="PROSITE" id="PS50835"/>
    </source>
</evidence>
<proteinExistence type="predicted"/>
<dbReference type="Gene3D" id="2.60.40.10">
    <property type="entry name" value="Immunoglobulins"/>
    <property type="match status" value="1"/>
</dbReference>
<evidence type="ECO:0000256" key="8">
    <source>
        <dbReference type="ARBA" id="ARBA00023319"/>
    </source>
</evidence>
<gene>
    <name evidence="11" type="primary">Lac-L10</name>
    <name evidence="11" type="ORF">Hamer_G021436</name>
</gene>
<evidence type="ECO:0000256" key="3">
    <source>
        <dbReference type="ARBA" id="ARBA00022729"/>
    </source>
</evidence>
<evidence type="ECO:0000256" key="4">
    <source>
        <dbReference type="ARBA" id="ARBA00022737"/>
    </source>
</evidence>
<feature type="domain" description="Ig-like" evidence="10">
    <location>
        <begin position="4"/>
        <end position="96"/>
    </location>
</feature>
<dbReference type="InterPro" id="IPR007110">
    <property type="entry name" value="Ig-like_dom"/>
</dbReference>
<dbReference type="InterPro" id="IPR013783">
    <property type="entry name" value="Ig-like_fold"/>
</dbReference>
<sequence length="315" mass="34599">MTEPPVIDDAASSSDSTVDEGSDVFMTCDAHGDPHPIIRWVREDGLRFNLNSTLSVDEYLGRSLTLQSVDRNATGAFLCIASNGVPPTMSKRILLSVKFPPKIVKDGGSGRIGVAMEGVARMICRFHAYPLTEVLWYRGPRERSLYDLTQHLATLTQHFFVDLVTRHHFEHHEWLIAHRLPPPAEITTTTTTTSTTTTTTTTTAPSQLLAPKASTHRPAHQESSQPPFVPWRGFSAIETTTSASQNRFIQEGEAEGSRAAADTHKNQQQTSLGFGSYFDNPTSSSSSIWSSSSSWLRATCTGISVFLVLLFLAMS</sequence>
<evidence type="ECO:0000256" key="7">
    <source>
        <dbReference type="ARBA" id="ARBA00023180"/>
    </source>
</evidence>
<name>A0A8J5JWQ0_HOMAM</name>
<dbReference type="SMART" id="SM00408">
    <property type="entry name" value="IGc2"/>
    <property type="match status" value="1"/>
</dbReference>
<dbReference type="FunFam" id="2.60.40.10:FF:000328">
    <property type="entry name" value="CLUMA_CG000981, isoform A"/>
    <property type="match status" value="1"/>
</dbReference>
<keyword evidence="2" id="KW-1003">Cell membrane</keyword>
<evidence type="ECO:0000256" key="2">
    <source>
        <dbReference type="ARBA" id="ARBA00022475"/>
    </source>
</evidence>
<organism evidence="11 12">
    <name type="scientific">Homarus americanus</name>
    <name type="common">American lobster</name>
    <dbReference type="NCBI Taxonomy" id="6706"/>
    <lineage>
        <taxon>Eukaryota</taxon>
        <taxon>Metazoa</taxon>
        <taxon>Ecdysozoa</taxon>
        <taxon>Arthropoda</taxon>
        <taxon>Crustacea</taxon>
        <taxon>Multicrustacea</taxon>
        <taxon>Malacostraca</taxon>
        <taxon>Eumalacostraca</taxon>
        <taxon>Eucarida</taxon>
        <taxon>Decapoda</taxon>
        <taxon>Pleocyemata</taxon>
        <taxon>Astacidea</taxon>
        <taxon>Nephropoidea</taxon>
        <taxon>Nephropidae</taxon>
        <taxon>Homarus</taxon>
    </lineage>
</organism>
<evidence type="ECO:0000256" key="9">
    <source>
        <dbReference type="SAM" id="MobiDB-lite"/>
    </source>
</evidence>
<evidence type="ECO:0000256" key="1">
    <source>
        <dbReference type="ARBA" id="ARBA00004236"/>
    </source>
</evidence>
<reference evidence="11" key="1">
    <citation type="journal article" date="2021" name="Sci. Adv.">
        <title>The American lobster genome reveals insights on longevity, neural, and immune adaptations.</title>
        <authorList>
            <person name="Polinski J.M."/>
            <person name="Zimin A.V."/>
            <person name="Clark K.F."/>
            <person name="Kohn A.B."/>
            <person name="Sadowski N."/>
            <person name="Timp W."/>
            <person name="Ptitsyn A."/>
            <person name="Khanna P."/>
            <person name="Romanova D.Y."/>
            <person name="Williams P."/>
            <person name="Greenwood S.J."/>
            <person name="Moroz L.L."/>
            <person name="Walt D.R."/>
            <person name="Bodnar A.G."/>
        </authorList>
    </citation>
    <scope>NUCLEOTIDE SEQUENCE</scope>
    <source>
        <strain evidence="11">GMGI-L3</strain>
    </source>
</reference>
<dbReference type="InterPro" id="IPR003598">
    <property type="entry name" value="Ig_sub2"/>
</dbReference>
<dbReference type="InterPro" id="IPR003599">
    <property type="entry name" value="Ig_sub"/>
</dbReference>
<dbReference type="InterPro" id="IPR036179">
    <property type="entry name" value="Ig-like_dom_sf"/>
</dbReference>
<accession>A0A8J5JWQ0</accession>
<keyword evidence="8" id="KW-0393">Immunoglobulin domain</keyword>
<dbReference type="GO" id="GO:0005886">
    <property type="term" value="C:plasma membrane"/>
    <property type="evidence" value="ECO:0007669"/>
    <property type="project" value="UniProtKB-SubCell"/>
</dbReference>
<dbReference type="Proteomes" id="UP000747542">
    <property type="component" value="Unassembled WGS sequence"/>
</dbReference>
<dbReference type="PANTHER" id="PTHR12231:SF253">
    <property type="entry name" value="DPR-INTERACTING PROTEIN ETA, ISOFORM B-RELATED"/>
    <property type="match status" value="1"/>
</dbReference>
<protein>
    <submittedName>
        <fullName evidence="11">Lachesin-like 10</fullName>
    </submittedName>
</protein>
<dbReference type="PANTHER" id="PTHR12231">
    <property type="entry name" value="CTX-RELATED TYPE I TRANSMEMBRANE PROTEIN"/>
    <property type="match status" value="1"/>
</dbReference>
<keyword evidence="6" id="KW-1015">Disulfide bond</keyword>
<evidence type="ECO:0000256" key="5">
    <source>
        <dbReference type="ARBA" id="ARBA00023136"/>
    </source>
</evidence>
<evidence type="ECO:0000313" key="12">
    <source>
        <dbReference type="Proteomes" id="UP000747542"/>
    </source>
</evidence>
<dbReference type="SUPFAM" id="SSF48726">
    <property type="entry name" value="Immunoglobulin"/>
    <property type="match status" value="1"/>
</dbReference>
<comment type="caution">
    <text evidence="11">The sequence shown here is derived from an EMBL/GenBank/DDBJ whole genome shotgun (WGS) entry which is preliminary data.</text>
</comment>
<keyword evidence="12" id="KW-1185">Reference proteome</keyword>
<feature type="compositionally biased region" description="Low complexity" evidence="9">
    <location>
        <begin position="187"/>
        <end position="203"/>
    </location>
</feature>
<dbReference type="PROSITE" id="PS50835">
    <property type="entry name" value="IG_LIKE"/>
    <property type="match status" value="1"/>
</dbReference>
<dbReference type="Pfam" id="PF13927">
    <property type="entry name" value="Ig_3"/>
    <property type="match status" value="1"/>
</dbReference>
<dbReference type="GO" id="GO:0043005">
    <property type="term" value="C:neuron projection"/>
    <property type="evidence" value="ECO:0007669"/>
    <property type="project" value="TreeGrafter"/>
</dbReference>
<dbReference type="EMBL" id="JAHLQT010027491">
    <property type="protein sequence ID" value="KAG7162628.1"/>
    <property type="molecule type" value="Genomic_DNA"/>
</dbReference>
<dbReference type="SMART" id="SM00409">
    <property type="entry name" value="IG"/>
    <property type="match status" value="1"/>
</dbReference>
<keyword evidence="4" id="KW-0677">Repeat</keyword>
<comment type="subcellular location">
    <subcellularLocation>
        <location evidence="1">Cell membrane</location>
    </subcellularLocation>
</comment>